<dbReference type="AlphaFoldDB" id="A0AAE9DG23"/>
<dbReference type="InterPro" id="IPR029021">
    <property type="entry name" value="Prot-tyrosine_phosphatase-like"/>
</dbReference>
<sequence>MATGSNETTDIKPSAERVNNKDAALNSQEDVPQANSLKLDKTQFVEVTSDEKLSEKSQNCVTWSQKTLKAAKISKITQEFRDCKEYKPDVKTSVSEKMSEKNRYNHIVCANENRVVLKDRDSSNDYIHASWMEMPDGVQFISTQGPIKNTITDFWHMIYTEKCSVIVMLCQYVEDEQEKCQKYFLENDGEKEYGDYKVKIVEKTVEIFSPVKVTVLQVQKKNSSTKHLVHHYWYHDWHDQVAPLDPAPMIKMYKAVIKKAGSKPIVVHCSAGVGRTATFVGIHLGYVMVRENASVEMVDILKRLRKMRLGAIQSQLQYVYLIILIIHLFIENKIVKRDELFETLLKKYADVTRKVTKAIMDEEERKQRQRKKEEAKEAKEREKEAQWEKFRDRERETKKENDKEKDKEKDTKKEKEVEAPALREDKKKVPEPKTLESPSKPNWKRDPPFRPSRRPSAILVEEKTSREGASKYEGSIAEERSRNPKQKSVYMKWPTSSKEKRSKHETNKTKMGKKNTMRKGAKKNRPTY</sequence>
<dbReference type="PROSITE" id="PS00383">
    <property type="entry name" value="TYR_PHOSPHATASE_1"/>
    <property type="match status" value="1"/>
</dbReference>
<evidence type="ECO:0008006" key="6">
    <source>
        <dbReference type="Google" id="ProtNLM"/>
    </source>
</evidence>
<protein>
    <recommendedName>
        <fullName evidence="6">Protein-tyrosine-phosphatase</fullName>
    </recommendedName>
</protein>
<feature type="compositionally biased region" description="Basic and acidic residues" evidence="1">
    <location>
        <begin position="363"/>
        <end position="434"/>
    </location>
</feature>
<feature type="compositionally biased region" description="Basic residues" evidence="1">
    <location>
        <begin position="510"/>
        <end position="528"/>
    </location>
</feature>
<feature type="compositionally biased region" description="Polar residues" evidence="1">
    <location>
        <begin position="25"/>
        <end position="36"/>
    </location>
</feature>
<evidence type="ECO:0000259" key="2">
    <source>
        <dbReference type="PROSITE" id="PS50055"/>
    </source>
</evidence>
<dbReference type="Gene3D" id="3.90.190.10">
    <property type="entry name" value="Protein tyrosine phosphatase superfamily"/>
    <property type="match status" value="1"/>
</dbReference>
<dbReference type="InterPro" id="IPR052782">
    <property type="entry name" value="Oocyte-zygote_transition_reg"/>
</dbReference>
<dbReference type="PANTHER" id="PTHR46163:SF10">
    <property type="entry name" value="PROTEIN-TYROSINE PHOSPHATASE-RELATED"/>
    <property type="match status" value="1"/>
</dbReference>
<dbReference type="PROSITE" id="PS50055">
    <property type="entry name" value="TYR_PHOSPHATASE_PTP"/>
    <property type="match status" value="1"/>
</dbReference>
<dbReference type="PRINTS" id="PR00700">
    <property type="entry name" value="PRTYPHPHTASE"/>
</dbReference>
<dbReference type="PROSITE" id="PS50056">
    <property type="entry name" value="TYR_PHOSPHATASE_2"/>
    <property type="match status" value="1"/>
</dbReference>
<feature type="region of interest" description="Disordered" evidence="1">
    <location>
        <begin position="1"/>
        <end position="37"/>
    </location>
</feature>
<dbReference type="InterPro" id="IPR003595">
    <property type="entry name" value="Tyr_Pase_cat"/>
</dbReference>
<feature type="compositionally biased region" description="Basic and acidic residues" evidence="1">
    <location>
        <begin position="497"/>
        <end position="508"/>
    </location>
</feature>
<evidence type="ECO:0000259" key="3">
    <source>
        <dbReference type="PROSITE" id="PS50056"/>
    </source>
</evidence>
<name>A0AAE9DG23_CAEBR</name>
<dbReference type="SMART" id="SM00404">
    <property type="entry name" value="PTPc_motif"/>
    <property type="match status" value="1"/>
</dbReference>
<dbReference type="CDD" id="cd00047">
    <property type="entry name" value="PTPc"/>
    <property type="match status" value="1"/>
</dbReference>
<dbReference type="SMART" id="SM00194">
    <property type="entry name" value="PTPc"/>
    <property type="match status" value="1"/>
</dbReference>
<dbReference type="InterPro" id="IPR016130">
    <property type="entry name" value="Tyr_Pase_AS"/>
</dbReference>
<proteinExistence type="predicted"/>
<gene>
    <name evidence="4" type="ORF">L3Y34_016901</name>
</gene>
<dbReference type="FunFam" id="3.90.190.10:FF:000190">
    <property type="entry name" value="Protein-tyrosine-phosphatase"/>
    <property type="match status" value="1"/>
</dbReference>
<feature type="compositionally biased region" description="Basic and acidic residues" evidence="1">
    <location>
        <begin position="9"/>
        <end position="20"/>
    </location>
</feature>
<dbReference type="InterPro" id="IPR000242">
    <property type="entry name" value="PTP_cat"/>
</dbReference>
<feature type="domain" description="Tyrosine-protein phosphatase" evidence="2">
    <location>
        <begin position="76"/>
        <end position="328"/>
    </location>
</feature>
<organism evidence="4 5">
    <name type="scientific">Caenorhabditis briggsae</name>
    <dbReference type="NCBI Taxonomy" id="6238"/>
    <lineage>
        <taxon>Eukaryota</taxon>
        <taxon>Metazoa</taxon>
        <taxon>Ecdysozoa</taxon>
        <taxon>Nematoda</taxon>
        <taxon>Chromadorea</taxon>
        <taxon>Rhabditida</taxon>
        <taxon>Rhabditina</taxon>
        <taxon>Rhabditomorpha</taxon>
        <taxon>Rhabditoidea</taxon>
        <taxon>Rhabditidae</taxon>
        <taxon>Peloderinae</taxon>
        <taxon>Caenorhabditis</taxon>
    </lineage>
</organism>
<reference evidence="4 5" key="1">
    <citation type="submission" date="2022-05" db="EMBL/GenBank/DDBJ databases">
        <title>Chromosome-level reference genomes for two strains of Caenorhabditis briggsae: an improved platform for comparative genomics.</title>
        <authorList>
            <person name="Stevens L."/>
            <person name="Andersen E.C."/>
        </authorList>
    </citation>
    <scope>NUCLEOTIDE SEQUENCE [LARGE SCALE GENOMIC DNA]</scope>
    <source>
        <strain evidence="4">QX1410_ONT</strain>
        <tissue evidence="4">Whole-organism</tissue>
    </source>
</reference>
<dbReference type="SUPFAM" id="SSF52799">
    <property type="entry name" value="(Phosphotyrosine protein) phosphatases II"/>
    <property type="match status" value="1"/>
</dbReference>
<dbReference type="InterPro" id="IPR000387">
    <property type="entry name" value="Tyr_Pase_dom"/>
</dbReference>
<dbReference type="PANTHER" id="PTHR46163">
    <property type="entry name" value="TYROSINE-PROTEIN PHOSPHATASE-RELATED"/>
    <property type="match status" value="1"/>
</dbReference>
<evidence type="ECO:0000313" key="5">
    <source>
        <dbReference type="Proteomes" id="UP000827892"/>
    </source>
</evidence>
<accession>A0AAE9DG23</accession>
<dbReference type="Pfam" id="PF00102">
    <property type="entry name" value="Y_phosphatase"/>
    <property type="match status" value="1"/>
</dbReference>
<feature type="compositionally biased region" description="Basic and acidic residues" evidence="1">
    <location>
        <begin position="460"/>
        <end position="470"/>
    </location>
</feature>
<dbReference type="EMBL" id="CP090892">
    <property type="protein sequence ID" value="ULU03736.1"/>
    <property type="molecule type" value="Genomic_DNA"/>
</dbReference>
<evidence type="ECO:0000313" key="4">
    <source>
        <dbReference type="EMBL" id="ULU03736.1"/>
    </source>
</evidence>
<evidence type="ECO:0000256" key="1">
    <source>
        <dbReference type="SAM" id="MobiDB-lite"/>
    </source>
</evidence>
<dbReference type="GO" id="GO:0004725">
    <property type="term" value="F:protein tyrosine phosphatase activity"/>
    <property type="evidence" value="ECO:0007669"/>
    <property type="project" value="InterPro"/>
</dbReference>
<feature type="region of interest" description="Disordered" evidence="1">
    <location>
        <begin position="363"/>
        <end position="528"/>
    </location>
</feature>
<dbReference type="Proteomes" id="UP000827892">
    <property type="component" value="Chromosome II"/>
</dbReference>
<feature type="domain" description="Tyrosine specific protein phosphatases" evidence="3">
    <location>
        <begin position="247"/>
        <end position="319"/>
    </location>
</feature>